<dbReference type="PANTHER" id="PTHR43798:SF5">
    <property type="entry name" value="MONOACYLGLYCEROL LIPASE ABHD6"/>
    <property type="match status" value="1"/>
</dbReference>
<feature type="domain" description="AB hydrolase-1" evidence="1">
    <location>
        <begin position="13"/>
        <end position="251"/>
    </location>
</feature>
<proteinExistence type="predicted"/>
<keyword evidence="2" id="KW-0378">Hydrolase</keyword>
<dbReference type="OrthoDB" id="27092at2"/>
<dbReference type="InterPro" id="IPR029058">
    <property type="entry name" value="AB_hydrolase_fold"/>
</dbReference>
<dbReference type="RefSeq" id="WP_131583573.1">
    <property type="nucleotide sequence ID" value="NZ_SJZJ01000015.1"/>
</dbReference>
<keyword evidence="3" id="KW-1185">Reference proteome</keyword>
<dbReference type="EMBL" id="SJZJ01000015">
    <property type="protein sequence ID" value="TCJ23885.1"/>
    <property type="molecule type" value="Genomic_DNA"/>
</dbReference>
<dbReference type="InterPro" id="IPR000073">
    <property type="entry name" value="AB_hydrolase_1"/>
</dbReference>
<dbReference type="AlphaFoldDB" id="A0A4R1C2C8"/>
<evidence type="ECO:0000259" key="1">
    <source>
        <dbReference type="Pfam" id="PF12697"/>
    </source>
</evidence>
<comment type="caution">
    <text evidence="2">The sequence shown here is derived from an EMBL/GenBank/DDBJ whole genome shotgun (WGS) entry which is preliminary data.</text>
</comment>
<evidence type="ECO:0000313" key="2">
    <source>
        <dbReference type="EMBL" id="TCJ23885.1"/>
    </source>
</evidence>
<dbReference type="Gene3D" id="3.40.50.1820">
    <property type="entry name" value="alpha/beta hydrolase"/>
    <property type="match status" value="1"/>
</dbReference>
<accession>A0A4R1C2C8</accession>
<evidence type="ECO:0000313" key="3">
    <source>
        <dbReference type="Proteomes" id="UP000295453"/>
    </source>
</evidence>
<organism evidence="2 3">
    <name type="scientific">Nocardioides jejuensis</name>
    <dbReference type="NCBI Taxonomy" id="2502782"/>
    <lineage>
        <taxon>Bacteria</taxon>
        <taxon>Bacillati</taxon>
        <taxon>Actinomycetota</taxon>
        <taxon>Actinomycetes</taxon>
        <taxon>Propionibacteriales</taxon>
        <taxon>Nocardioidaceae</taxon>
        <taxon>Nocardioides</taxon>
    </lineage>
</organism>
<dbReference type="InterPro" id="IPR050266">
    <property type="entry name" value="AB_hydrolase_sf"/>
</dbReference>
<protein>
    <submittedName>
        <fullName evidence="2">Alpha/beta hydrolase</fullName>
    </submittedName>
</protein>
<dbReference type="GO" id="GO:0016020">
    <property type="term" value="C:membrane"/>
    <property type="evidence" value="ECO:0007669"/>
    <property type="project" value="TreeGrafter"/>
</dbReference>
<dbReference type="Proteomes" id="UP000295453">
    <property type="component" value="Unassembled WGS sequence"/>
</dbReference>
<dbReference type="PANTHER" id="PTHR43798">
    <property type="entry name" value="MONOACYLGLYCEROL LIPASE"/>
    <property type="match status" value="1"/>
</dbReference>
<sequence length="267" mass="28661">MLSHEIHGSGAPLVLLHGLTHRRQAWYPVLEHLTDHRTVVLLDLPGHGDSPDLVVRDGDVQGAIRGELEQTLDALGLDRPHIAGNSLGGRIALEAAADGIVASATGLSPAAFWWGSADFVYIRSVFTWLTTSARLMAPVVPTLARSPHARRVMGTMVSTRSDLIPHEEFVADLRGMRRAIPAMKQIFPAAEPFTGRIPSDVPVTIAWGEHDRILLGYQAAIARRRMPHARHVLLEGCGHVPMADDPAQIAAVLLAGSASVSPDVATA</sequence>
<dbReference type="PRINTS" id="PR00111">
    <property type="entry name" value="ABHYDROLASE"/>
</dbReference>
<gene>
    <name evidence="2" type="ORF">EPD65_09715</name>
</gene>
<dbReference type="GO" id="GO:0047372">
    <property type="term" value="F:monoacylglycerol lipase activity"/>
    <property type="evidence" value="ECO:0007669"/>
    <property type="project" value="TreeGrafter"/>
</dbReference>
<dbReference type="Pfam" id="PF12697">
    <property type="entry name" value="Abhydrolase_6"/>
    <property type="match status" value="1"/>
</dbReference>
<reference evidence="2 3" key="1">
    <citation type="submission" date="2019-03" db="EMBL/GenBank/DDBJ databases">
        <authorList>
            <person name="Kim M.K.M."/>
        </authorList>
    </citation>
    <scope>NUCLEOTIDE SEQUENCE [LARGE SCALE GENOMIC DNA]</scope>
    <source>
        <strain evidence="2 3">18JY15-6</strain>
    </source>
</reference>
<dbReference type="SUPFAM" id="SSF53474">
    <property type="entry name" value="alpha/beta-Hydrolases"/>
    <property type="match status" value="1"/>
</dbReference>
<name>A0A4R1C2C8_9ACTN</name>
<dbReference type="GO" id="GO:0046464">
    <property type="term" value="P:acylglycerol catabolic process"/>
    <property type="evidence" value="ECO:0007669"/>
    <property type="project" value="TreeGrafter"/>
</dbReference>